<gene>
    <name evidence="2" type="ORF">BT96DRAFT_1010384</name>
</gene>
<sequence>MTSNTLRFNKRMQALQVSGHSNRSSNRRQRGPLHGLQGDASSQRKSGVRGTTALRQSQVLKMREKGAAAEVRILAQQLPEVIVTQEYPPAADDEPMPYVHDFNAGMNDGWLDVDSDDEDEAEDAEEGEVEKAAKKFRVEYRDFRTRRDRTDTNSNYWAEQTEGMVDAYMDWCCRKTTGEALPPCDKPSLWIDVIDIFGTEYREIPRTNDTFDSASLIKSASTTSYSYAAPGLEFSLSQRLFAPGGVAFRPYLSSQIYAALDVYVSLLNGVRRRVRAALGREGRSWRMLNACPSWQYRLCEDDKLDVRMIGADGRNDSLKRVERKEDRWAEKEEAGLELAACQ</sequence>
<evidence type="ECO:0000256" key="1">
    <source>
        <dbReference type="SAM" id="MobiDB-lite"/>
    </source>
</evidence>
<keyword evidence="3" id="KW-1185">Reference proteome</keyword>
<dbReference type="AlphaFoldDB" id="A0A6A4GAT7"/>
<evidence type="ECO:0000313" key="2">
    <source>
        <dbReference type="EMBL" id="KAE9382583.1"/>
    </source>
</evidence>
<dbReference type="OrthoDB" id="2665372at2759"/>
<name>A0A6A4GAT7_9AGAR</name>
<organism evidence="2 3">
    <name type="scientific">Gymnopus androsaceus JB14</name>
    <dbReference type="NCBI Taxonomy" id="1447944"/>
    <lineage>
        <taxon>Eukaryota</taxon>
        <taxon>Fungi</taxon>
        <taxon>Dikarya</taxon>
        <taxon>Basidiomycota</taxon>
        <taxon>Agaricomycotina</taxon>
        <taxon>Agaricomycetes</taxon>
        <taxon>Agaricomycetidae</taxon>
        <taxon>Agaricales</taxon>
        <taxon>Marasmiineae</taxon>
        <taxon>Omphalotaceae</taxon>
        <taxon>Gymnopus</taxon>
    </lineage>
</organism>
<reference evidence="2" key="1">
    <citation type="journal article" date="2019" name="Environ. Microbiol.">
        <title>Fungal ecological strategies reflected in gene transcription - a case study of two litter decomposers.</title>
        <authorList>
            <person name="Barbi F."/>
            <person name="Kohler A."/>
            <person name="Barry K."/>
            <person name="Baskaran P."/>
            <person name="Daum C."/>
            <person name="Fauchery L."/>
            <person name="Ihrmark K."/>
            <person name="Kuo A."/>
            <person name="LaButti K."/>
            <person name="Lipzen A."/>
            <person name="Morin E."/>
            <person name="Grigoriev I.V."/>
            <person name="Henrissat B."/>
            <person name="Lindahl B."/>
            <person name="Martin F."/>
        </authorList>
    </citation>
    <scope>NUCLEOTIDE SEQUENCE</scope>
    <source>
        <strain evidence="2">JB14</strain>
    </source>
</reference>
<dbReference type="Proteomes" id="UP000799118">
    <property type="component" value="Unassembled WGS sequence"/>
</dbReference>
<dbReference type="EMBL" id="ML771299">
    <property type="protein sequence ID" value="KAE9382583.1"/>
    <property type="molecule type" value="Genomic_DNA"/>
</dbReference>
<proteinExistence type="predicted"/>
<evidence type="ECO:0000313" key="3">
    <source>
        <dbReference type="Proteomes" id="UP000799118"/>
    </source>
</evidence>
<feature type="region of interest" description="Disordered" evidence="1">
    <location>
        <begin position="16"/>
        <end position="51"/>
    </location>
</feature>
<accession>A0A6A4GAT7</accession>
<protein>
    <submittedName>
        <fullName evidence="2">Uncharacterized protein</fullName>
    </submittedName>
</protein>